<reference evidence="7" key="1">
    <citation type="submission" date="2022-03" db="EMBL/GenBank/DDBJ databases">
        <authorList>
            <person name="Lindestad O."/>
        </authorList>
    </citation>
    <scope>NUCLEOTIDE SEQUENCE</scope>
</reference>
<dbReference type="EMBL" id="CAKXAJ010009664">
    <property type="protein sequence ID" value="CAH2211255.1"/>
    <property type="molecule type" value="Genomic_DNA"/>
</dbReference>
<evidence type="ECO:0000256" key="3">
    <source>
        <dbReference type="ARBA" id="ARBA00022989"/>
    </source>
</evidence>
<keyword evidence="3 5" id="KW-1133">Transmembrane helix</keyword>
<dbReference type="Pfam" id="PF01490">
    <property type="entry name" value="Aa_trans"/>
    <property type="match status" value="1"/>
</dbReference>
<comment type="subcellular location">
    <subcellularLocation>
        <location evidence="1">Membrane</location>
    </subcellularLocation>
</comment>
<evidence type="ECO:0000259" key="6">
    <source>
        <dbReference type="Pfam" id="PF01490"/>
    </source>
</evidence>
<dbReference type="GO" id="GO:0016020">
    <property type="term" value="C:membrane"/>
    <property type="evidence" value="ECO:0007669"/>
    <property type="project" value="UniProtKB-SubCell"/>
</dbReference>
<accession>A0A8S4QME1</accession>
<dbReference type="Proteomes" id="UP000838756">
    <property type="component" value="Unassembled WGS sequence"/>
</dbReference>
<evidence type="ECO:0000256" key="5">
    <source>
        <dbReference type="SAM" id="Phobius"/>
    </source>
</evidence>
<protein>
    <submittedName>
        <fullName evidence="7">Jg486 protein</fullName>
    </submittedName>
</protein>
<evidence type="ECO:0000256" key="2">
    <source>
        <dbReference type="ARBA" id="ARBA00022692"/>
    </source>
</evidence>
<name>A0A8S4QME1_9NEOP</name>
<feature type="non-terminal residue" evidence="7">
    <location>
        <position position="1"/>
    </location>
</feature>
<gene>
    <name evidence="7" type="primary">jg486</name>
    <name evidence="7" type="ORF">PAEG_LOCUS3086</name>
</gene>
<keyword evidence="4 5" id="KW-0472">Membrane</keyword>
<proteinExistence type="predicted"/>
<evidence type="ECO:0000256" key="4">
    <source>
        <dbReference type="ARBA" id="ARBA00023136"/>
    </source>
</evidence>
<feature type="domain" description="Amino acid transporter transmembrane" evidence="6">
    <location>
        <begin position="5"/>
        <end position="57"/>
    </location>
</feature>
<keyword evidence="2 5" id="KW-0812">Transmembrane</keyword>
<dbReference type="OrthoDB" id="655540at2759"/>
<feature type="transmembrane region" description="Helical" evidence="5">
    <location>
        <begin position="29"/>
        <end position="51"/>
    </location>
</feature>
<feature type="transmembrane region" description="Helical" evidence="5">
    <location>
        <begin position="7"/>
        <end position="23"/>
    </location>
</feature>
<evidence type="ECO:0000313" key="7">
    <source>
        <dbReference type="EMBL" id="CAH2211255.1"/>
    </source>
</evidence>
<organism evidence="7 8">
    <name type="scientific">Pararge aegeria aegeria</name>
    <dbReference type="NCBI Taxonomy" id="348720"/>
    <lineage>
        <taxon>Eukaryota</taxon>
        <taxon>Metazoa</taxon>
        <taxon>Ecdysozoa</taxon>
        <taxon>Arthropoda</taxon>
        <taxon>Hexapoda</taxon>
        <taxon>Insecta</taxon>
        <taxon>Pterygota</taxon>
        <taxon>Neoptera</taxon>
        <taxon>Endopterygota</taxon>
        <taxon>Lepidoptera</taxon>
        <taxon>Glossata</taxon>
        <taxon>Ditrysia</taxon>
        <taxon>Papilionoidea</taxon>
        <taxon>Nymphalidae</taxon>
        <taxon>Satyrinae</taxon>
        <taxon>Satyrini</taxon>
        <taxon>Parargina</taxon>
        <taxon>Pararge</taxon>
    </lineage>
</organism>
<dbReference type="AlphaFoldDB" id="A0A8S4QME1"/>
<evidence type="ECO:0000256" key="1">
    <source>
        <dbReference type="ARBA" id="ARBA00004370"/>
    </source>
</evidence>
<evidence type="ECO:0000313" key="8">
    <source>
        <dbReference type="Proteomes" id="UP000838756"/>
    </source>
</evidence>
<comment type="caution">
    <text evidence="7">The sequence shown here is derived from an EMBL/GenBank/DDBJ whole genome shotgun (WGS) entry which is preliminary data.</text>
</comment>
<keyword evidence="8" id="KW-1185">Reference proteome</keyword>
<sequence>SVGYRALARLSIMAGILFIGESIPRFYTILALVGGTTVAFLTFVLPSYCYLNIISQPPREGQTQP</sequence>
<dbReference type="InterPro" id="IPR013057">
    <property type="entry name" value="AA_transpt_TM"/>
</dbReference>